<organism evidence="1">
    <name type="scientific">Oikopleura dioica</name>
    <name type="common">Tunicate</name>
    <dbReference type="NCBI Taxonomy" id="34765"/>
    <lineage>
        <taxon>Eukaryota</taxon>
        <taxon>Metazoa</taxon>
        <taxon>Chordata</taxon>
        <taxon>Tunicata</taxon>
        <taxon>Appendicularia</taxon>
        <taxon>Copelata</taxon>
        <taxon>Oikopleuridae</taxon>
        <taxon>Oikopleura</taxon>
    </lineage>
</organism>
<sequence>MRHTLIQKHSCNSPNLLIYDLQLCNILGLVFCLTRLFGALSRLFFECAPICDCDDSTDVEDAKSTASSGKRVRFRISSEDDESDEHEDELGDLS</sequence>
<gene>
    <name evidence="1" type="ORF">GSOID_T00016913001</name>
</gene>
<protein>
    <submittedName>
        <fullName evidence="1">Uncharacterized protein</fullName>
    </submittedName>
</protein>
<evidence type="ECO:0000313" key="1">
    <source>
        <dbReference type="EMBL" id="CBY11735.1"/>
    </source>
</evidence>
<accession>E4XPE7</accession>
<proteinExistence type="predicted"/>
<dbReference type="Proteomes" id="UP000001307">
    <property type="component" value="Unassembled WGS sequence"/>
</dbReference>
<reference evidence="1" key="1">
    <citation type="journal article" date="2010" name="Science">
        <title>Plasticity of animal genome architecture unmasked by rapid evolution of a pelagic tunicate.</title>
        <authorList>
            <person name="Denoeud F."/>
            <person name="Henriet S."/>
            <person name="Mungpakdee S."/>
            <person name="Aury J.M."/>
            <person name="Da Silva C."/>
            <person name="Brinkmann H."/>
            <person name="Mikhaleva J."/>
            <person name="Olsen L.C."/>
            <person name="Jubin C."/>
            <person name="Canestro C."/>
            <person name="Bouquet J.M."/>
            <person name="Danks G."/>
            <person name="Poulain J."/>
            <person name="Campsteijn C."/>
            <person name="Adamski M."/>
            <person name="Cross I."/>
            <person name="Yadetie F."/>
            <person name="Muffato M."/>
            <person name="Louis A."/>
            <person name="Butcher S."/>
            <person name="Tsagkogeorga G."/>
            <person name="Konrad A."/>
            <person name="Singh S."/>
            <person name="Jensen M.F."/>
            <person name="Cong E.H."/>
            <person name="Eikeseth-Otteraa H."/>
            <person name="Noel B."/>
            <person name="Anthouard V."/>
            <person name="Porcel B.M."/>
            <person name="Kachouri-Lafond R."/>
            <person name="Nishino A."/>
            <person name="Ugolini M."/>
            <person name="Chourrout P."/>
            <person name="Nishida H."/>
            <person name="Aasland R."/>
            <person name="Huzurbazar S."/>
            <person name="Westhof E."/>
            <person name="Delsuc F."/>
            <person name="Lehrach H."/>
            <person name="Reinhardt R."/>
            <person name="Weissenbach J."/>
            <person name="Roy S.W."/>
            <person name="Artiguenave F."/>
            <person name="Postlethwait J.H."/>
            <person name="Manak J.R."/>
            <person name="Thompson E.M."/>
            <person name="Jaillon O."/>
            <person name="Du Pasquier L."/>
            <person name="Boudinot P."/>
            <person name="Liberles D.A."/>
            <person name="Volff J.N."/>
            <person name="Philippe H."/>
            <person name="Lenhard B."/>
            <person name="Roest Crollius H."/>
            <person name="Wincker P."/>
            <person name="Chourrout D."/>
        </authorList>
    </citation>
    <scope>NUCLEOTIDE SEQUENCE [LARGE SCALE GENOMIC DNA]</scope>
</reference>
<name>E4XPE7_OIKDI</name>
<dbReference type="InParanoid" id="E4XPE7"/>
<dbReference type="EMBL" id="FN653092">
    <property type="protein sequence ID" value="CBY11735.1"/>
    <property type="molecule type" value="Genomic_DNA"/>
</dbReference>
<keyword evidence="2" id="KW-1185">Reference proteome</keyword>
<dbReference type="AlphaFoldDB" id="E4XPE7"/>
<evidence type="ECO:0000313" key="2">
    <source>
        <dbReference type="Proteomes" id="UP000001307"/>
    </source>
</evidence>